<evidence type="ECO:0000256" key="1">
    <source>
        <dbReference type="ARBA" id="ARBA00013260"/>
    </source>
</evidence>
<dbReference type="Pfam" id="PF01981">
    <property type="entry name" value="PTH2"/>
    <property type="match status" value="1"/>
</dbReference>
<evidence type="ECO:0000313" key="5">
    <source>
        <dbReference type="EMBL" id="QQP58309.1"/>
    </source>
</evidence>
<dbReference type="Gene3D" id="3.40.1490.10">
    <property type="entry name" value="Bit1"/>
    <property type="match status" value="1"/>
</dbReference>
<sequence>MVFLVRTDIQMGKGKMALKWLMQPSLAYQSALNSKSEHLTPWESSGQMKVVLKVSSEEELRHLYEDARAQGLTTSIVRDAGRTQIDFGTLTAVGIGPGPVDVIDGITGHLKLFDYTQCHPSSRLPDSPSNKGN</sequence>
<dbReference type="InterPro" id="IPR002833">
    <property type="entry name" value="PTH2"/>
</dbReference>
<protein>
    <recommendedName>
        <fullName evidence="1">peptidyl-tRNA hydrolase</fullName>
        <ecNumber evidence="1">3.1.1.29</ecNumber>
    </recommendedName>
</protein>
<dbReference type="Proteomes" id="UP000595437">
    <property type="component" value="Chromosome 2"/>
</dbReference>
<comment type="catalytic activity">
    <reaction evidence="4">
        <text>an N-acyl-L-alpha-aminoacyl-tRNA + H2O = an N-acyl-L-amino acid + a tRNA + H(+)</text>
        <dbReference type="Rhea" id="RHEA:54448"/>
        <dbReference type="Rhea" id="RHEA-COMP:10123"/>
        <dbReference type="Rhea" id="RHEA-COMP:13883"/>
        <dbReference type="ChEBI" id="CHEBI:15377"/>
        <dbReference type="ChEBI" id="CHEBI:15378"/>
        <dbReference type="ChEBI" id="CHEBI:59874"/>
        <dbReference type="ChEBI" id="CHEBI:78442"/>
        <dbReference type="ChEBI" id="CHEBI:138191"/>
        <dbReference type="EC" id="3.1.1.29"/>
    </reaction>
</comment>
<keyword evidence="2 5" id="KW-0378">Hydrolase</keyword>
<keyword evidence="6" id="KW-1185">Reference proteome</keyword>
<evidence type="ECO:0000256" key="3">
    <source>
        <dbReference type="ARBA" id="ARBA00038050"/>
    </source>
</evidence>
<organism evidence="5 6">
    <name type="scientific">Caligus rogercresseyi</name>
    <name type="common">Sea louse</name>
    <dbReference type="NCBI Taxonomy" id="217165"/>
    <lineage>
        <taxon>Eukaryota</taxon>
        <taxon>Metazoa</taxon>
        <taxon>Ecdysozoa</taxon>
        <taxon>Arthropoda</taxon>
        <taxon>Crustacea</taxon>
        <taxon>Multicrustacea</taxon>
        <taxon>Hexanauplia</taxon>
        <taxon>Copepoda</taxon>
        <taxon>Siphonostomatoida</taxon>
        <taxon>Caligidae</taxon>
        <taxon>Caligus</taxon>
    </lineage>
</organism>
<dbReference type="FunFam" id="3.40.1490.10:FF:000001">
    <property type="entry name" value="Peptidyl-tRNA hydrolase 2"/>
    <property type="match status" value="1"/>
</dbReference>
<dbReference type="GO" id="GO:0005829">
    <property type="term" value="C:cytosol"/>
    <property type="evidence" value="ECO:0007669"/>
    <property type="project" value="TreeGrafter"/>
</dbReference>
<dbReference type="NCBIfam" id="TIGR00283">
    <property type="entry name" value="arch_pth2"/>
    <property type="match status" value="1"/>
</dbReference>
<dbReference type="InterPro" id="IPR023476">
    <property type="entry name" value="Pep_tRNA_hydro_II_dom_sf"/>
</dbReference>
<gene>
    <name evidence="5" type="ORF">FKW44_003582</name>
</gene>
<dbReference type="EMBL" id="CP045891">
    <property type="protein sequence ID" value="QQP58309.1"/>
    <property type="molecule type" value="Genomic_DNA"/>
</dbReference>
<comment type="similarity">
    <text evidence="3">Belongs to the PTH2 family.</text>
</comment>
<evidence type="ECO:0000256" key="4">
    <source>
        <dbReference type="ARBA" id="ARBA00048707"/>
    </source>
</evidence>
<dbReference type="EC" id="3.1.1.29" evidence="1"/>
<accession>A0A7T8QX21</accession>
<evidence type="ECO:0000256" key="2">
    <source>
        <dbReference type="ARBA" id="ARBA00022801"/>
    </source>
</evidence>
<name>A0A7T8QX21_CALRO</name>
<dbReference type="PANTHER" id="PTHR12649">
    <property type="entry name" value="PEPTIDYL-TRNA HYDROLASE 2"/>
    <property type="match status" value="1"/>
</dbReference>
<proteinExistence type="inferred from homology"/>
<dbReference type="GO" id="GO:0004045">
    <property type="term" value="F:peptidyl-tRNA hydrolase activity"/>
    <property type="evidence" value="ECO:0007669"/>
    <property type="project" value="UniProtKB-EC"/>
</dbReference>
<dbReference type="AlphaFoldDB" id="A0A7T8QX21"/>
<evidence type="ECO:0000313" key="6">
    <source>
        <dbReference type="Proteomes" id="UP000595437"/>
    </source>
</evidence>
<dbReference type="SUPFAM" id="SSF102462">
    <property type="entry name" value="Peptidyl-tRNA hydrolase II"/>
    <property type="match status" value="1"/>
</dbReference>
<reference evidence="6" key="1">
    <citation type="submission" date="2021-01" db="EMBL/GenBank/DDBJ databases">
        <title>Caligus Genome Assembly.</title>
        <authorList>
            <person name="Gallardo-Escarate C."/>
        </authorList>
    </citation>
    <scope>NUCLEOTIDE SEQUENCE [LARGE SCALE GENOMIC DNA]</scope>
</reference>
<dbReference type="OrthoDB" id="1733656at2759"/>
<dbReference type="PANTHER" id="PTHR12649:SF11">
    <property type="entry name" value="PEPTIDYL-TRNA HYDROLASE 2, MITOCHONDRIAL"/>
    <property type="match status" value="1"/>
</dbReference>